<protein>
    <recommendedName>
        <fullName evidence="5">DUF2628 domain-containing protein</fullName>
    </recommendedName>
</protein>
<evidence type="ECO:0008006" key="5">
    <source>
        <dbReference type="Google" id="ProtNLM"/>
    </source>
</evidence>
<reference evidence="4" key="3">
    <citation type="journal article" date="2016" name="Genome Announc.">
        <title>Revised genome sequence of the purple photosynthetic bacterium Blastochloris viridis.</title>
        <authorList>
            <person name="Liu L.N."/>
            <person name="Faulkner M."/>
            <person name="Liu X."/>
            <person name="Huang F."/>
            <person name="Darby A.C."/>
            <person name="Hall N."/>
        </authorList>
    </citation>
    <scope>NUCLEOTIDE SEQUENCE [LARGE SCALE GENOMIC DNA]</scope>
    <source>
        <strain evidence="4">ATCC 19567 / DSM 133 / F</strain>
    </source>
</reference>
<sequence>MAIWTVHEPPARGRGWFDQAERIEFVKDGLSWWALLVPLPWMLVRRLWLVAVLYLAAMVALNVALVLLDLPTAAAVLNLASSVIVGLEAANLRRWTLGRRGFRLVAVLSEPSLEAAEHRFFSTTRPLVPRDPAPDQVQAGAIGQPSALGA</sequence>
<proteinExistence type="predicted"/>
<dbReference type="Pfam" id="PF10947">
    <property type="entry name" value="DUF2628"/>
    <property type="match status" value="1"/>
</dbReference>
<feature type="transmembrane region" description="Helical" evidence="1">
    <location>
        <begin position="73"/>
        <end position="92"/>
    </location>
</feature>
<dbReference type="EMBL" id="AP014854">
    <property type="protein sequence ID" value="BAR98982.1"/>
    <property type="molecule type" value="Genomic_DNA"/>
</dbReference>
<dbReference type="EMBL" id="LN907867">
    <property type="protein sequence ID" value="CUU43692.1"/>
    <property type="molecule type" value="Genomic_DNA"/>
</dbReference>
<keyword evidence="1" id="KW-0812">Transmembrane</keyword>
<dbReference type="Proteomes" id="UP000065734">
    <property type="component" value="Chromosome I"/>
</dbReference>
<evidence type="ECO:0000313" key="3">
    <source>
        <dbReference type="EMBL" id="CUU43692.1"/>
    </source>
</evidence>
<keyword evidence="1" id="KW-1133">Transmembrane helix</keyword>
<keyword evidence="4" id="KW-1185">Reference proteome</keyword>
<keyword evidence="1" id="KW-0472">Membrane</keyword>
<dbReference type="STRING" id="1079.BVIR_3274"/>
<organism evidence="3 4">
    <name type="scientific">Blastochloris viridis</name>
    <name type="common">Rhodopseudomonas viridis</name>
    <dbReference type="NCBI Taxonomy" id="1079"/>
    <lineage>
        <taxon>Bacteria</taxon>
        <taxon>Pseudomonadati</taxon>
        <taxon>Pseudomonadota</taxon>
        <taxon>Alphaproteobacteria</taxon>
        <taxon>Hyphomicrobiales</taxon>
        <taxon>Blastochloridaceae</taxon>
        <taxon>Blastochloris</taxon>
    </lineage>
</organism>
<evidence type="ECO:0000313" key="4">
    <source>
        <dbReference type="Proteomes" id="UP000065734"/>
    </source>
</evidence>
<gene>
    <name evidence="2" type="ORF">BV133_1389</name>
    <name evidence="3" type="ORF">BVIRIDIS_27180</name>
</gene>
<reference evidence="2" key="1">
    <citation type="journal article" date="2015" name="Genome Announc.">
        <title>Complete Genome Sequence of the Bacteriochlorophyll b-Producing Photosynthetic Bacterium Blastochloris viridis.</title>
        <authorList>
            <person name="Tsukatani Y."/>
            <person name="Hirose Y."/>
            <person name="Harada J."/>
            <person name="Misawa N."/>
            <person name="Mori K."/>
            <person name="Inoue K."/>
            <person name="Tamiaki H."/>
        </authorList>
    </citation>
    <scope>NUCLEOTIDE SEQUENCE [LARGE SCALE GENOMIC DNA]</scope>
    <source>
        <strain evidence="2">DSM 133</strain>
    </source>
</reference>
<dbReference type="AlphaFoldDB" id="A0A0H5B9T1"/>
<dbReference type="RefSeq" id="WP_055038514.1">
    <property type="nucleotide sequence ID" value="NZ_AP014854.2"/>
</dbReference>
<dbReference type="OrthoDB" id="7285394at2"/>
<feature type="transmembrane region" description="Helical" evidence="1">
    <location>
        <begin position="47"/>
        <end position="67"/>
    </location>
</feature>
<accession>A0A0H5B9T1</accession>
<dbReference type="KEGG" id="bvr:BVIR_3274"/>
<reference evidence="3" key="2">
    <citation type="submission" date="2015-11" db="EMBL/GenBank/DDBJ databases">
        <authorList>
            <person name="Zhang Y."/>
            <person name="Guo Z."/>
        </authorList>
    </citation>
    <scope>NUCLEOTIDE SEQUENCE</scope>
    <source>
        <strain evidence="3">1</strain>
    </source>
</reference>
<evidence type="ECO:0000256" key="1">
    <source>
        <dbReference type="SAM" id="Phobius"/>
    </source>
</evidence>
<name>A0A0H5B9T1_BLAVI</name>
<dbReference type="InterPro" id="IPR024399">
    <property type="entry name" value="DUF2628"/>
</dbReference>
<evidence type="ECO:0000313" key="2">
    <source>
        <dbReference type="EMBL" id="BAR98982.1"/>
    </source>
</evidence>